<keyword evidence="3" id="KW-1185">Reference proteome</keyword>
<sequence length="78" mass="8553">MGVGVSVLLQFSLTSGGYPSVGRSRRSSRRSIPGNIPRRSWAKPHLQLHSLQGSSYLLSSLTELLRSSDVTRANSRNK</sequence>
<comment type="caution">
    <text evidence="2">The sequence shown here is derived from an EMBL/GenBank/DDBJ whole genome shotgun (WGS) entry which is preliminary data.</text>
</comment>
<feature type="region of interest" description="Disordered" evidence="1">
    <location>
        <begin position="18"/>
        <end position="39"/>
    </location>
</feature>
<evidence type="ECO:0000256" key="1">
    <source>
        <dbReference type="SAM" id="MobiDB-lite"/>
    </source>
</evidence>
<feature type="compositionally biased region" description="Low complexity" evidence="1">
    <location>
        <begin position="30"/>
        <end position="39"/>
    </location>
</feature>
<accession>A0A5N3V8S0</accession>
<dbReference type="EMBL" id="VCEA01000003">
    <property type="protein sequence ID" value="KAB0344741.1"/>
    <property type="molecule type" value="Genomic_DNA"/>
</dbReference>
<name>A0A5N3V8S0_MUNMU</name>
<evidence type="ECO:0000313" key="3">
    <source>
        <dbReference type="Proteomes" id="UP000326458"/>
    </source>
</evidence>
<dbReference type="AlphaFoldDB" id="A0A5N3V8S0"/>
<dbReference type="Proteomes" id="UP000326458">
    <property type="component" value="Unassembled WGS sequence"/>
</dbReference>
<evidence type="ECO:0000313" key="2">
    <source>
        <dbReference type="EMBL" id="KAB0344741.1"/>
    </source>
</evidence>
<gene>
    <name evidence="2" type="ORF">FD754_021667</name>
</gene>
<reference evidence="2 3" key="1">
    <citation type="submission" date="2019-06" db="EMBL/GenBank/DDBJ databases">
        <title>Discovery of a novel chromosome fission-fusion reversal in muntjac.</title>
        <authorList>
            <person name="Mudd A.B."/>
            <person name="Bredeson J.V."/>
            <person name="Baum R."/>
            <person name="Hockemeyer D."/>
            <person name="Rokhsar D.S."/>
        </authorList>
    </citation>
    <scope>NUCLEOTIDE SEQUENCE [LARGE SCALE GENOMIC DNA]</scope>
    <source>
        <strain evidence="2">UTSW_UCB_Mm</strain>
        <tissue evidence="2">Fibroblast cell line</tissue>
    </source>
</reference>
<proteinExistence type="predicted"/>
<organism evidence="2 3">
    <name type="scientific">Muntiacus muntjak</name>
    <name type="common">Barking deer</name>
    <name type="synonym">Indian muntjac</name>
    <dbReference type="NCBI Taxonomy" id="9888"/>
    <lineage>
        <taxon>Eukaryota</taxon>
        <taxon>Metazoa</taxon>
        <taxon>Chordata</taxon>
        <taxon>Craniata</taxon>
        <taxon>Vertebrata</taxon>
        <taxon>Euteleostomi</taxon>
        <taxon>Mammalia</taxon>
        <taxon>Eutheria</taxon>
        <taxon>Laurasiatheria</taxon>
        <taxon>Artiodactyla</taxon>
        <taxon>Ruminantia</taxon>
        <taxon>Pecora</taxon>
        <taxon>Cervidae</taxon>
        <taxon>Muntiacinae</taxon>
        <taxon>Muntiacus</taxon>
    </lineage>
</organism>
<protein>
    <submittedName>
        <fullName evidence="2">Uncharacterized protein</fullName>
    </submittedName>
</protein>